<name>A4X751_SALTO</name>
<reference evidence="3" key="1">
    <citation type="journal article" date="2007" name="Proc. Natl. Acad. Sci. U.S.A.">
        <title>Genome sequencing reveals complex secondary metabolome in the marine actinomycete Salinispora tropica.</title>
        <authorList>
            <person name="Udwary D.W."/>
            <person name="Zeigler L."/>
            <person name="Asolkar R.N."/>
            <person name="Singan V."/>
            <person name="Lapidus A."/>
            <person name="Fenical W."/>
            <person name="Jensen P.R."/>
            <person name="Moore B.S."/>
        </authorList>
    </citation>
    <scope>NUCLEOTIDE SEQUENCE [LARGE SCALE GENOMIC DNA]</scope>
    <source>
        <strain evidence="3">ATCC BAA-916 / DSM 44818 / CNB-440</strain>
    </source>
</reference>
<sequence length="82" mass="8861">MVVWIVVALVVLPLVLLGLAGRPVVIRLRRLRRAAAALQRHAGEATALQTTAAALQARAEELQEQLATTQQQVAAVRFRRGG</sequence>
<dbReference type="AlphaFoldDB" id="A4X751"/>
<dbReference type="KEGG" id="stp:Strop_2251"/>
<accession>A4X751</accession>
<organism evidence="2 3">
    <name type="scientific">Salinispora tropica (strain ATCC BAA-916 / DSM 44818 / JCM 13857 / NBRC 105044 / CNB-440)</name>
    <dbReference type="NCBI Taxonomy" id="369723"/>
    <lineage>
        <taxon>Bacteria</taxon>
        <taxon>Bacillati</taxon>
        <taxon>Actinomycetota</taxon>
        <taxon>Actinomycetes</taxon>
        <taxon>Micromonosporales</taxon>
        <taxon>Micromonosporaceae</taxon>
        <taxon>Salinispora</taxon>
    </lineage>
</organism>
<dbReference type="STRING" id="369723.Strop_2251"/>
<evidence type="ECO:0000256" key="1">
    <source>
        <dbReference type="SAM" id="Coils"/>
    </source>
</evidence>
<keyword evidence="3" id="KW-1185">Reference proteome</keyword>
<dbReference type="PATRIC" id="fig|369723.5.peg.2310"/>
<protein>
    <submittedName>
        <fullName evidence="2">Uncharacterized protein</fullName>
    </submittedName>
</protein>
<feature type="coiled-coil region" evidence="1">
    <location>
        <begin position="45"/>
        <end position="79"/>
    </location>
</feature>
<evidence type="ECO:0000313" key="2">
    <source>
        <dbReference type="EMBL" id="ABP54701.1"/>
    </source>
</evidence>
<gene>
    <name evidence="2" type="ordered locus">Strop_2251</name>
</gene>
<dbReference type="HOGENOM" id="CLU_188865_0_0_11"/>
<dbReference type="Proteomes" id="UP000000235">
    <property type="component" value="Chromosome"/>
</dbReference>
<proteinExistence type="predicted"/>
<dbReference type="EMBL" id="CP000667">
    <property type="protein sequence ID" value="ABP54701.1"/>
    <property type="molecule type" value="Genomic_DNA"/>
</dbReference>
<evidence type="ECO:0000313" key="3">
    <source>
        <dbReference type="Proteomes" id="UP000000235"/>
    </source>
</evidence>
<keyword evidence="1" id="KW-0175">Coiled coil</keyword>
<dbReference type="RefSeq" id="WP_012013482.1">
    <property type="nucleotide sequence ID" value="NC_009380.1"/>
</dbReference>